<dbReference type="SUPFAM" id="SSF46934">
    <property type="entry name" value="UBA-like"/>
    <property type="match status" value="1"/>
</dbReference>
<dbReference type="InterPro" id="IPR009060">
    <property type="entry name" value="UBA-like_sf"/>
</dbReference>
<dbReference type="PANTHER" id="PTHR23322">
    <property type="entry name" value="FAS-ASSOCIATED PROTEIN"/>
    <property type="match status" value="1"/>
</dbReference>
<dbReference type="PANTHER" id="PTHR23322:SF93">
    <property type="entry name" value="UBX DOMAIN-CONTAINING PROTEIN 8"/>
    <property type="match status" value="1"/>
</dbReference>
<dbReference type="Proteomes" id="UP000694864">
    <property type="component" value="Chromosome 10"/>
</dbReference>
<keyword evidence="2" id="KW-0175">Coiled coil</keyword>
<feature type="region of interest" description="Disordered" evidence="3">
    <location>
        <begin position="386"/>
        <end position="407"/>
    </location>
</feature>
<dbReference type="SMART" id="SM00166">
    <property type="entry name" value="UBX"/>
    <property type="match status" value="1"/>
</dbReference>
<evidence type="ECO:0000313" key="6">
    <source>
        <dbReference type="RefSeq" id="XP_019086825.1"/>
    </source>
</evidence>
<dbReference type="InterPro" id="IPR029071">
    <property type="entry name" value="Ubiquitin-like_domsf"/>
</dbReference>
<dbReference type="RefSeq" id="XP_019086825.1">
    <property type="nucleotide sequence ID" value="XM_019231280.1"/>
</dbReference>
<sequence length="568" mass="62865">MATPTQEAIDTFMSITGASNAVAVRKLEEYRGNLNRAVNAYYNHGHQNSYALPTLLSSLLRHVCDSFLPSLCRLYENPANIPQGDAMDIDGDVTPALSEARTTVPFPRRDPPMPPHPRGVRQIPIEVKDSSVPSGRSNDAPSIEDVTQTSRAHSPAPQEAVILDDDSQSASTGQSRRAIPVGSAQNSLQGYSDIEEELIRAAIEASKMETGVPRNQSPENEQSRMEDDDNAAKPVTVQSAEEEVLRSEGWKASSSEREASEVFSIPGQQGTRASNGRLAAPSSLSEDDDDDDDDDYDDDGDDDDDDDDYDPDYVDEELIEPRVRHRPRRAVSGSRAPLNDDLPQDAIIHSPDAGNGFPSEWGGISSEEHDEAVMLEAAMFGSIPNSEYRVPYAPSYPRRTQRPPSPSLTAQRLIREQQDDAYLASLEADRVKAEARRLAEEAARVEALEEAKRKEEEACRKVEEEQELERQLVTKEASLPQEPPAGEENAITLQVRLPDGTRHGRRFLKSDKLQSLFDFMDICRVVKPNTYRLVRPFPRHAFGDGECSSTLNDVGLTSKQEALFLELI</sequence>
<evidence type="ECO:0000256" key="3">
    <source>
        <dbReference type="SAM" id="MobiDB-lite"/>
    </source>
</evidence>
<proteinExistence type="predicted"/>
<dbReference type="Pfam" id="PF00789">
    <property type="entry name" value="UBX"/>
    <property type="match status" value="1"/>
</dbReference>
<dbReference type="Pfam" id="PF14555">
    <property type="entry name" value="UBA_4"/>
    <property type="match status" value="1"/>
</dbReference>
<feature type="region of interest" description="Disordered" evidence="3">
    <location>
        <begin position="103"/>
        <end position="186"/>
    </location>
</feature>
<dbReference type="SUPFAM" id="SSF54236">
    <property type="entry name" value="Ubiquitin-like"/>
    <property type="match status" value="1"/>
</dbReference>
<feature type="compositionally biased region" description="Basic and acidic residues" evidence="3">
    <location>
        <begin position="243"/>
        <end position="260"/>
    </location>
</feature>
<dbReference type="Gene3D" id="1.10.8.10">
    <property type="entry name" value="DNA helicase RuvA subunit, C-terminal domain"/>
    <property type="match status" value="1"/>
</dbReference>
<evidence type="ECO:0000259" key="4">
    <source>
        <dbReference type="PROSITE" id="PS50033"/>
    </source>
</evidence>
<dbReference type="InterPro" id="IPR016024">
    <property type="entry name" value="ARM-type_fold"/>
</dbReference>
<feature type="compositionally biased region" description="Acidic residues" evidence="3">
    <location>
        <begin position="285"/>
        <end position="318"/>
    </location>
</feature>
<accession>A0ABM1QJ87</accession>
<protein>
    <submittedName>
        <fullName evidence="6">Plant UBX domain-containing protein 13-like isoform X1</fullName>
    </submittedName>
</protein>
<reference evidence="5" key="1">
    <citation type="journal article" date="2014" name="Nat. Commun.">
        <title>The emerging biofuel crop Camelina sativa retains a highly undifferentiated hexaploid genome structure.</title>
        <authorList>
            <person name="Kagale S."/>
            <person name="Koh C."/>
            <person name="Nixon J."/>
            <person name="Bollina V."/>
            <person name="Clarke W.E."/>
            <person name="Tuteja R."/>
            <person name="Spillane C."/>
            <person name="Robinson S.J."/>
            <person name="Links M.G."/>
            <person name="Clarke C."/>
            <person name="Higgins E.E."/>
            <person name="Huebert T."/>
            <person name="Sharpe A.G."/>
            <person name="Parkin I.A."/>
        </authorList>
    </citation>
    <scope>NUCLEOTIDE SEQUENCE [LARGE SCALE GENOMIC DNA]</scope>
    <source>
        <strain evidence="5">cv. DH55</strain>
    </source>
</reference>
<dbReference type="SUPFAM" id="SSF48371">
    <property type="entry name" value="ARM repeat"/>
    <property type="match status" value="1"/>
</dbReference>
<evidence type="ECO:0000313" key="5">
    <source>
        <dbReference type="Proteomes" id="UP000694864"/>
    </source>
</evidence>
<reference evidence="6" key="2">
    <citation type="submission" date="2025-08" db="UniProtKB">
        <authorList>
            <consortium name="RefSeq"/>
        </authorList>
    </citation>
    <scope>IDENTIFICATION</scope>
    <source>
        <tissue evidence="6">Leaf</tissue>
    </source>
</reference>
<dbReference type="Gene3D" id="3.10.20.90">
    <property type="entry name" value="Phosphatidylinositol 3-kinase Catalytic Subunit, Chain A, domain 1"/>
    <property type="match status" value="1"/>
</dbReference>
<dbReference type="CDD" id="cd01767">
    <property type="entry name" value="UBX"/>
    <property type="match status" value="1"/>
</dbReference>
<dbReference type="InterPro" id="IPR001012">
    <property type="entry name" value="UBX_dom"/>
</dbReference>
<feature type="compositionally biased region" description="Polar residues" evidence="3">
    <location>
        <begin position="131"/>
        <end position="152"/>
    </location>
</feature>
<evidence type="ECO:0000256" key="2">
    <source>
        <dbReference type="SAM" id="Coils"/>
    </source>
</evidence>
<evidence type="ECO:0000256" key="1">
    <source>
        <dbReference type="ARBA" id="ARBA00022786"/>
    </source>
</evidence>
<dbReference type="InterPro" id="IPR050730">
    <property type="entry name" value="UBX_domain-protein"/>
</dbReference>
<dbReference type="CDD" id="cd14351">
    <property type="entry name" value="UBA_Ubx1_like"/>
    <property type="match status" value="1"/>
</dbReference>
<dbReference type="PROSITE" id="PS50033">
    <property type="entry name" value="UBX"/>
    <property type="match status" value="1"/>
</dbReference>
<organism evidence="5 6">
    <name type="scientific">Camelina sativa</name>
    <name type="common">False flax</name>
    <name type="synonym">Myagrum sativum</name>
    <dbReference type="NCBI Taxonomy" id="90675"/>
    <lineage>
        <taxon>Eukaryota</taxon>
        <taxon>Viridiplantae</taxon>
        <taxon>Streptophyta</taxon>
        <taxon>Embryophyta</taxon>
        <taxon>Tracheophyta</taxon>
        <taxon>Spermatophyta</taxon>
        <taxon>Magnoliopsida</taxon>
        <taxon>eudicotyledons</taxon>
        <taxon>Gunneridae</taxon>
        <taxon>Pentapetalae</taxon>
        <taxon>rosids</taxon>
        <taxon>malvids</taxon>
        <taxon>Brassicales</taxon>
        <taxon>Brassicaceae</taxon>
        <taxon>Camelineae</taxon>
        <taxon>Camelina</taxon>
    </lineage>
</organism>
<feature type="domain" description="UBX" evidence="4">
    <location>
        <begin position="486"/>
        <end position="564"/>
    </location>
</feature>
<keyword evidence="5" id="KW-1185">Reference proteome</keyword>
<name>A0ABM1QJ87_CAMSA</name>
<feature type="region of interest" description="Disordered" evidence="3">
    <location>
        <begin position="205"/>
        <end position="364"/>
    </location>
</feature>
<keyword evidence="1" id="KW-0833">Ubl conjugation pathway</keyword>
<feature type="coiled-coil region" evidence="2">
    <location>
        <begin position="423"/>
        <end position="468"/>
    </location>
</feature>
<gene>
    <name evidence="6" type="primary">LOC104718000</name>
</gene>
<dbReference type="GeneID" id="104718000"/>